<accession>A0A0F7SYS8</accession>
<reference evidence="2" key="1">
    <citation type="submission" date="2014-08" db="EMBL/GenBank/DDBJ databases">
        <authorList>
            <person name="Sharma Rahul"/>
            <person name="Thines Marco"/>
        </authorList>
    </citation>
    <scope>NUCLEOTIDE SEQUENCE</scope>
</reference>
<name>A0A0F7SYS8_PHARH</name>
<dbReference type="AlphaFoldDB" id="A0A0F7SYS8"/>
<feature type="compositionally biased region" description="Basic and acidic residues" evidence="1">
    <location>
        <begin position="1"/>
        <end position="22"/>
    </location>
</feature>
<sequence length="58" mass="6165">MGSWEEREARRGEGTKEGRAPGERGAVGLGYVAVHGFNRPRAGRLDGRAAWLQGGVAT</sequence>
<feature type="region of interest" description="Disordered" evidence="1">
    <location>
        <begin position="1"/>
        <end position="25"/>
    </location>
</feature>
<dbReference type="EMBL" id="LN483332">
    <property type="protein sequence ID" value="CED85463.1"/>
    <property type="molecule type" value="Genomic_DNA"/>
</dbReference>
<protein>
    <submittedName>
        <fullName evidence="2">Uncharacterized protein</fullName>
    </submittedName>
</protein>
<evidence type="ECO:0000256" key="1">
    <source>
        <dbReference type="SAM" id="MobiDB-lite"/>
    </source>
</evidence>
<proteinExistence type="predicted"/>
<evidence type="ECO:0000313" key="2">
    <source>
        <dbReference type="EMBL" id="CED85463.1"/>
    </source>
</evidence>
<organism evidence="2">
    <name type="scientific">Phaffia rhodozyma</name>
    <name type="common">Yeast</name>
    <name type="synonym">Xanthophyllomyces dendrorhous</name>
    <dbReference type="NCBI Taxonomy" id="264483"/>
    <lineage>
        <taxon>Eukaryota</taxon>
        <taxon>Fungi</taxon>
        <taxon>Dikarya</taxon>
        <taxon>Basidiomycota</taxon>
        <taxon>Agaricomycotina</taxon>
        <taxon>Tremellomycetes</taxon>
        <taxon>Cystofilobasidiales</taxon>
        <taxon>Mrakiaceae</taxon>
        <taxon>Phaffia</taxon>
    </lineage>
</organism>